<evidence type="ECO:0000256" key="4">
    <source>
        <dbReference type="PROSITE-ProRule" id="PRU00335"/>
    </source>
</evidence>
<protein>
    <submittedName>
        <fullName evidence="6">TetR family transcriptional regulator</fullName>
    </submittedName>
</protein>
<dbReference type="PROSITE" id="PS50977">
    <property type="entry name" value="HTH_TETR_2"/>
    <property type="match status" value="1"/>
</dbReference>
<reference evidence="6 7" key="1">
    <citation type="submission" date="2016-11" db="EMBL/GenBank/DDBJ databases">
        <title>Draft Genome Sequences of Nine Cyanobacterial Strains from Diverse Habitats.</title>
        <authorList>
            <person name="Zhu T."/>
            <person name="Hou S."/>
            <person name="Lu X."/>
            <person name="Hess W.R."/>
        </authorList>
    </citation>
    <scope>NUCLEOTIDE SEQUENCE [LARGE SCALE GENOMIC DNA]</scope>
    <source>
        <strain evidence="6 7">5.2 s.c.1</strain>
    </source>
</reference>
<dbReference type="PANTHER" id="PTHR47506:SF6">
    <property type="entry name" value="HTH-TYPE TRANSCRIPTIONAL REPRESSOR NEMR"/>
    <property type="match status" value="1"/>
</dbReference>
<comment type="caution">
    <text evidence="6">The sequence shown here is derived from an EMBL/GenBank/DDBJ whole genome shotgun (WGS) entry which is preliminary data.</text>
</comment>
<keyword evidence="1" id="KW-0805">Transcription regulation</keyword>
<dbReference type="OrthoDB" id="116240at2"/>
<dbReference type="RefSeq" id="WP_073548096.1">
    <property type="nucleotide sequence ID" value="NZ_CAWMVK010000012.1"/>
</dbReference>
<name>A0A1U7HZ96_9CHRO</name>
<sequence length="194" mass="22526">MGKDTTKIALLKTGARFLKEKGYNHTGIQEVLQATGVPKGSFYYYFKSKEDFGLEIIENDAREHNRFLDKYLKDETISPLTRLQRYFEAKYEEFASLQCREGCLLGNLGQELADQNERFRLRLEAIFAEWRDRYIDCLQQAQAIGELSPDLEVHILADFCLNSWEGALQQMKVTKSPAPLQTFMSVMFDVVFKR</sequence>
<dbReference type="Pfam" id="PF00440">
    <property type="entry name" value="TetR_N"/>
    <property type="match status" value="1"/>
</dbReference>
<dbReference type="GO" id="GO:0003677">
    <property type="term" value="F:DNA binding"/>
    <property type="evidence" value="ECO:0007669"/>
    <property type="project" value="UniProtKB-UniRule"/>
</dbReference>
<dbReference type="PRINTS" id="PR00455">
    <property type="entry name" value="HTHTETR"/>
</dbReference>
<dbReference type="InterPro" id="IPR011075">
    <property type="entry name" value="TetR_C"/>
</dbReference>
<dbReference type="PANTHER" id="PTHR47506">
    <property type="entry name" value="TRANSCRIPTIONAL REGULATORY PROTEIN"/>
    <property type="match status" value="1"/>
</dbReference>
<dbReference type="InterPro" id="IPR001647">
    <property type="entry name" value="HTH_TetR"/>
</dbReference>
<accession>A0A1U7HZ96</accession>
<evidence type="ECO:0000259" key="5">
    <source>
        <dbReference type="PROSITE" id="PS50977"/>
    </source>
</evidence>
<proteinExistence type="predicted"/>
<dbReference type="Gene3D" id="1.10.357.10">
    <property type="entry name" value="Tetracycline Repressor, domain 2"/>
    <property type="match status" value="1"/>
</dbReference>
<feature type="DNA-binding region" description="H-T-H motif" evidence="4">
    <location>
        <begin position="27"/>
        <end position="46"/>
    </location>
</feature>
<evidence type="ECO:0000313" key="6">
    <source>
        <dbReference type="EMBL" id="OKH28947.1"/>
    </source>
</evidence>
<dbReference type="InterPro" id="IPR009057">
    <property type="entry name" value="Homeodomain-like_sf"/>
</dbReference>
<organism evidence="6 7">
    <name type="scientific">Chroogloeocystis siderophila 5.2 s.c.1</name>
    <dbReference type="NCBI Taxonomy" id="247279"/>
    <lineage>
        <taxon>Bacteria</taxon>
        <taxon>Bacillati</taxon>
        <taxon>Cyanobacteriota</taxon>
        <taxon>Cyanophyceae</taxon>
        <taxon>Oscillatoriophycideae</taxon>
        <taxon>Chroococcales</taxon>
        <taxon>Chroococcaceae</taxon>
        <taxon>Chroogloeocystis</taxon>
    </lineage>
</organism>
<dbReference type="EMBL" id="MRCC01000002">
    <property type="protein sequence ID" value="OKH28947.1"/>
    <property type="molecule type" value="Genomic_DNA"/>
</dbReference>
<dbReference type="AlphaFoldDB" id="A0A1U7HZ96"/>
<keyword evidence="7" id="KW-1185">Reference proteome</keyword>
<feature type="domain" description="HTH tetR-type" evidence="5">
    <location>
        <begin position="4"/>
        <end position="64"/>
    </location>
</feature>
<keyword evidence="2 4" id="KW-0238">DNA-binding</keyword>
<dbReference type="SUPFAM" id="SSF46689">
    <property type="entry name" value="Homeodomain-like"/>
    <property type="match status" value="1"/>
</dbReference>
<evidence type="ECO:0000313" key="7">
    <source>
        <dbReference type="Proteomes" id="UP000185984"/>
    </source>
</evidence>
<evidence type="ECO:0000256" key="2">
    <source>
        <dbReference type="ARBA" id="ARBA00023125"/>
    </source>
</evidence>
<dbReference type="Pfam" id="PF16925">
    <property type="entry name" value="TetR_C_13"/>
    <property type="match status" value="1"/>
</dbReference>
<dbReference type="SUPFAM" id="SSF48498">
    <property type="entry name" value="Tetracyclin repressor-like, C-terminal domain"/>
    <property type="match status" value="1"/>
</dbReference>
<dbReference type="Proteomes" id="UP000185984">
    <property type="component" value="Unassembled WGS sequence"/>
</dbReference>
<dbReference type="InterPro" id="IPR036271">
    <property type="entry name" value="Tet_transcr_reg_TetR-rel_C_sf"/>
</dbReference>
<evidence type="ECO:0000256" key="3">
    <source>
        <dbReference type="ARBA" id="ARBA00023163"/>
    </source>
</evidence>
<evidence type="ECO:0000256" key="1">
    <source>
        <dbReference type="ARBA" id="ARBA00023015"/>
    </source>
</evidence>
<keyword evidence="3" id="KW-0804">Transcription</keyword>
<gene>
    <name evidence="6" type="ORF">NIES1031_03415</name>
</gene>